<organism evidence="2 3">
    <name type="scientific">Caerostris extrusa</name>
    <name type="common">Bark spider</name>
    <name type="synonym">Caerostris bankana</name>
    <dbReference type="NCBI Taxonomy" id="172846"/>
    <lineage>
        <taxon>Eukaryota</taxon>
        <taxon>Metazoa</taxon>
        <taxon>Ecdysozoa</taxon>
        <taxon>Arthropoda</taxon>
        <taxon>Chelicerata</taxon>
        <taxon>Arachnida</taxon>
        <taxon>Araneae</taxon>
        <taxon>Araneomorphae</taxon>
        <taxon>Entelegynae</taxon>
        <taxon>Araneoidea</taxon>
        <taxon>Araneidae</taxon>
        <taxon>Caerostris</taxon>
    </lineage>
</organism>
<feature type="region of interest" description="Disordered" evidence="1">
    <location>
        <begin position="1"/>
        <end position="32"/>
    </location>
</feature>
<evidence type="ECO:0000256" key="1">
    <source>
        <dbReference type="SAM" id="MobiDB-lite"/>
    </source>
</evidence>
<keyword evidence="3" id="KW-1185">Reference proteome</keyword>
<dbReference type="AlphaFoldDB" id="A0AAV4RWN4"/>
<evidence type="ECO:0000313" key="2">
    <source>
        <dbReference type="EMBL" id="GIY24695.1"/>
    </source>
</evidence>
<accession>A0AAV4RWN4</accession>
<name>A0AAV4RWN4_CAEEX</name>
<sequence>MSLLISPFLAPPPRRKKRQSDSNPLSPIPVKGTSRFLSYVTPALQNLRWNTSVDAPPFLKPLHPPTTSRFKVESKLRFLKRQKTTFYSSVPVG</sequence>
<gene>
    <name evidence="2" type="ORF">CEXT_142871</name>
</gene>
<protein>
    <submittedName>
        <fullName evidence="2">Uncharacterized protein</fullName>
    </submittedName>
</protein>
<evidence type="ECO:0000313" key="3">
    <source>
        <dbReference type="Proteomes" id="UP001054945"/>
    </source>
</evidence>
<dbReference type="EMBL" id="BPLR01008440">
    <property type="protein sequence ID" value="GIY24695.1"/>
    <property type="molecule type" value="Genomic_DNA"/>
</dbReference>
<dbReference type="Proteomes" id="UP001054945">
    <property type="component" value="Unassembled WGS sequence"/>
</dbReference>
<proteinExistence type="predicted"/>
<comment type="caution">
    <text evidence="2">The sequence shown here is derived from an EMBL/GenBank/DDBJ whole genome shotgun (WGS) entry which is preliminary data.</text>
</comment>
<reference evidence="2 3" key="1">
    <citation type="submission" date="2021-06" db="EMBL/GenBank/DDBJ databases">
        <title>Caerostris extrusa draft genome.</title>
        <authorList>
            <person name="Kono N."/>
            <person name="Arakawa K."/>
        </authorList>
    </citation>
    <scope>NUCLEOTIDE SEQUENCE [LARGE SCALE GENOMIC DNA]</scope>
</reference>